<evidence type="ECO:0000313" key="3">
    <source>
        <dbReference type="Proteomes" id="UP000054248"/>
    </source>
</evidence>
<protein>
    <recommendedName>
        <fullName evidence="1">BTB domain-containing protein</fullName>
    </recommendedName>
</protein>
<accession>A0A0C3QFG9</accession>
<dbReference type="OrthoDB" id="3357985at2759"/>
<sequence length="294" mass="32655">MAETKFIVQHPFDAESSGDCVLRACDGTEFKVSRAILSFASSIFRDMFSLPPAAGGGKDQNDISVIPVGEDASTLQVLLQMIYPVDPPSITSFQLVQKLVAACDKYFISPAKLRLHLRDALNDDQFIKEDPLACYALLWKLGWEEEAIKASRFTHTLELTESSIGKKLVEQSGDMEALFQLLRLKDSREEALDGLLSLVTDITQYPCRAEGRHALSVIVNLDYTERRVGLKQKLKEPYPDAQDVENFLGFTVTASAACVMCRELRAARLHTIRVKVIEALTGYPQAISGLPSRK</sequence>
<dbReference type="AlphaFoldDB" id="A0A0C3QFG9"/>
<dbReference type="HOGENOM" id="CLU_052397_1_0_1"/>
<dbReference type="InterPro" id="IPR000210">
    <property type="entry name" value="BTB/POZ_dom"/>
</dbReference>
<evidence type="ECO:0000259" key="1">
    <source>
        <dbReference type="PROSITE" id="PS50097"/>
    </source>
</evidence>
<feature type="domain" description="BTB" evidence="1">
    <location>
        <begin position="18"/>
        <end position="83"/>
    </location>
</feature>
<gene>
    <name evidence="2" type="ORF">M407DRAFT_97721</name>
</gene>
<keyword evidence="3" id="KW-1185">Reference proteome</keyword>
<name>A0A0C3QFG9_9AGAM</name>
<dbReference type="Gene3D" id="3.30.710.10">
    <property type="entry name" value="Potassium Channel Kv1.1, Chain A"/>
    <property type="match status" value="1"/>
</dbReference>
<dbReference type="STRING" id="1051891.A0A0C3QFG9"/>
<dbReference type="PROSITE" id="PS50097">
    <property type="entry name" value="BTB"/>
    <property type="match status" value="1"/>
</dbReference>
<dbReference type="InterPro" id="IPR011333">
    <property type="entry name" value="SKP1/BTB/POZ_sf"/>
</dbReference>
<organism evidence="2 3">
    <name type="scientific">Tulasnella calospora MUT 4182</name>
    <dbReference type="NCBI Taxonomy" id="1051891"/>
    <lineage>
        <taxon>Eukaryota</taxon>
        <taxon>Fungi</taxon>
        <taxon>Dikarya</taxon>
        <taxon>Basidiomycota</taxon>
        <taxon>Agaricomycotina</taxon>
        <taxon>Agaricomycetes</taxon>
        <taxon>Cantharellales</taxon>
        <taxon>Tulasnellaceae</taxon>
        <taxon>Tulasnella</taxon>
    </lineage>
</organism>
<dbReference type="CDD" id="cd18186">
    <property type="entry name" value="BTB_POZ_ZBTB_KLHL-like"/>
    <property type="match status" value="1"/>
</dbReference>
<dbReference type="SUPFAM" id="SSF54695">
    <property type="entry name" value="POZ domain"/>
    <property type="match status" value="1"/>
</dbReference>
<reference evidence="3" key="2">
    <citation type="submission" date="2015-01" db="EMBL/GenBank/DDBJ databases">
        <title>Evolutionary Origins and Diversification of the Mycorrhizal Mutualists.</title>
        <authorList>
            <consortium name="DOE Joint Genome Institute"/>
            <consortium name="Mycorrhizal Genomics Consortium"/>
            <person name="Kohler A."/>
            <person name="Kuo A."/>
            <person name="Nagy L.G."/>
            <person name="Floudas D."/>
            <person name="Copeland A."/>
            <person name="Barry K.W."/>
            <person name="Cichocki N."/>
            <person name="Veneault-Fourrey C."/>
            <person name="LaButti K."/>
            <person name="Lindquist E.A."/>
            <person name="Lipzen A."/>
            <person name="Lundell T."/>
            <person name="Morin E."/>
            <person name="Murat C."/>
            <person name="Riley R."/>
            <person name="Ohm R."/>
            <person name="Sun H."/>
            <person name="Tunlid A."/>
            <person name="Henrissat B."/>
            <person name="Grigoriev I.V."/>
            <person name="Hibbett D.S."/>
            <person name="Martin F."/>
        </authorList>
    </citation>
    <scope>NUCLEOTIDE SEQUENCE [LARGE SCALE GENOMIC DNA]</scope>
    <source>
        <strain evidence="3">MUT 4182</strain>
    </source>
</reference>
<dbReference type="SMART" id="SM00225">
    <property type="entry name" value="BTB"/>
    <property type="match status" value="1"/>
</dbReference>
<proteinExistence type="predicted"/>
<dbReference type="Proteomes" id="UP000054248">
    <property type="component" value="Unassembled WGS sequence"/>
</dbReference>
<reference evidence="2 3" key="1">
    <citation type="submission" date="2014-04" db="EMBL/GenBank/DDBJ databases">
        <authorList>
            <consortium name="DOE Joint Genome Institute"/>
            <person name="Kuo A."/>
            <person name="Girlanda M."/>
            <person name="Perotto S."/>
            <person name="Kohler A."/>
            <person name="Nagy L.G."/>
            <person name="Floudas D."/>
            <person name="Copeland A."/>
            <person name="Barry K.W."/>
            <person name="Cichocki N."/>
            <person name="Veneault-Fourrey C."/>
            <person name="LaButti K."/>
            <person name="Lindquist E.A."/>
            <person name="Lipzen A."/>
            <person name="Lundell T."/>
            <person name="Morin E."/>
            <person name="Murat C."/>
            <person name="Sun H."/>
            <person name="Tunlid A."/>
            <person name="Henrissat B."/>
            <person name="Grigoriev I.V."/>
            <person name="Hibbett D.S."/>
            <person name="Martin F."/>
            <person name="Nordberg H.P."/>
            <person name="Cantor M.N."/>
            <person name="Hua S.X."/>
        </authorList>
    </citation>
    <scope>NUCLEOTIDE SEQUENCE [LARGE SCALE GENOMIC DNA]</scope>
    <source>
        <strain evidence="2 3">MUT 4182</strain>
    </source>
</reference>
<dbReference type="EMBL" id="KN823053">
    <property type="protein sequence ID" value="KIO24831.1"/>
    <property type="molecule type" value="Genomic_DNA"/>
</dbReference>
<dbReference type="Pfam" id="PF00651">
    <property type="entry name" value="BTB"/>
    <property type="match status" value="1"/>
</dbReference>
<evidence type="ECO:0000313" key="2">
    <source>
        <dbReference type="EMBL" id="KIO24831.1"/>
    </source>
</evidence>